<reference evidence="1" key="2">
    <citation type="journal article" date="2021" name="Genome Biol. Evol.">
        <title>Developing a high-quality reference genome for a parasitic bivalve with doubly uniparental inheritance (Bivalvia: Unionida).</title>
        <authorList>
            <person name="Smith C.H."/>
        </authorList>
    </citation>
    <scope>NUCLEOTIDE SEQUENCE</scope>
    <source>
        <strain evidence="1">CHS0354</strain>
        <tissue evidence="1">Mantle</tissue>
    </source>
</reference>
<dbReference type="AlphaFoldDB" id="A0AAE0WDY7"/>
<accession>A0AAE0WDY7</accession>
<evidence type="ECO:0000313" key="1">
    <source>
        <dbReference type="EMBL" id="KAK3609855.1"/>
    </source>
</evidence>
<protein>
    <submittedName>
        <fullName evidence="1">Uncharacterized protein</fullName>
    </submittedName>
</protein>
<organism evidence="1 2">
    <name type="scientific">Potamilus streckersoni</name>
    <dbReference type="NCBI Taxonomy" id="2493646"/>
    <lineage>
        <taxon>Eukaryota</taxon>
        <taxon>Metazoa</taxon>
        <taxon>Spiralia</taxon>
        <taxon>Lophotrochozoa</taxon>
        <taxon>Mollusca</taxon>
        <taxon>Bivalvia</taxon>
        <taxon>Autobranchia</taxon>
        <taxon>Heteroconchia</taxon>
        <taxon>Palaeoheterodonta</taxon>
        <taxon>Unionida</taxon>
        <taxon>Unionoidea</taxon>
        <taxon>Unionidae</taxon>
        <taxon>Ambleminae</taxon>
        <taxon>Lampsilini</taxon>
        <taxon>Potamilus</taxon>
    </lineage>
</organism>
<dbReference type="Proteomes" id="UP001195483">
    <property type="component" value="Unassembled WGS sequence"/>
</dbReference>
<reference evidence="1" key="3">
    <citation type="submission" date="2023-05" db="EMBL/GenBank/DDBJ databases">
        <authorList>
            <person name="Smith C.H."/>
        </authorList>
    </citation>
    <scope>NUCLEOTIDE SEQUENCE</scope>
    <source>
        <strain evidence="1">CHS0354</strain>
        <tissue evidence="1">Mantle</tissue>
    </source>
</reference>
<name>A0AAE0WDY7_9BIVA</name>
<reference evidence="1" key="1">
    <citation type="journal article" date="2021" name="Genome Biol. Evol.">
        <title>A High-Quality Reference Genome for a Parasitic Bivalve with Doubly Uniparental Inheritance (Bivalvia: Unionida).</title>
        <authorList>
            <person name="Smith C.H."/>
        </authorList>
    </citation>
    <scope>NUCLEOTIDE SEQUENCE</scope>
    <source>
        <strain evidence="1">CHS0354</strain>
    </source>
</reference>
<sequence length="97" mass="11210">MDSTQLLFVDKAFSLDWARLKCDDIDQCAQTNTNFIEVISGQCVPNRTVKPSEPPLITNVRDQSNMPGYQTYRLFRQISFYARQNNLIDSKRQTDTS</sequence>
<gene>
    <name evidence="1" type="ORF">CHS0354_015043</name>
</gene>
<keyword evidence="2" id="KW-1185">Reference proteome</keyword>
<evidence type="ECO:0000313" key="2">
    <source>
        <dbReference type="Proteomes" id="UP001195483"/>
    </source>
</evidence>
<proteinExistence type="predicted"/>
<comment type="caution">
    <text evidence="1">The sequence shown here is derived from an EMBL/GenBank/DDBJ whole genome shotgun (WGS) entry which is preliminary data.</text>
</comment>
<dbReference type="EMBL" id="JAEAOA010000935">
    <property type="protein sequence ID" value="KAK3609855.1"/>
    <property type="molecule type" value="Genomic_DNA"/>
</dbReference>